<dbReference type="InterPro" id="IPR025532">
    <property type="entry name" value="G6P_1-epimerase"/>
</dbReference>
<keyword evidence="7" id="KW-1185">Reference proteome</keyword>
<dbReference type="SUPFAM" id="SSF74650">
    <property type="entry name" value="Galactose mutarotase-like"/>
    <property type="match status" value="1"/>
</dbReference>
<organism evidence="6 7">
    <name type="scientific">Elliptochloris bilobata</name>
    <dbReference type="NCBI Taxonomy" id="381761"/>
    <lineage>
        <taxon>Eukaryota</taxon>
        <taxon>Viridiplantae</taxon>
        <taxon>Chlorophyta</taxon>
        <taxon>core chlorophytes</taxon>
        <taxon>Trebouxiophyceae</taxon>
        <taxon>Trebouxiophyceae incertae sedis</taxon>
        <taxon>Elliptochloris clade</taxon>
        <taxon>Elliptochloris</taxon>
    </lineage>
</organism>
<comment type="catalytic activity">
    <reaction evidence="1">
        <text>alpha-D-glucose 6-phosphate = beta-D-glucose 6-phosphate</text>
        <dbReference type="Rhea" id="RHEA:16249"/>
        <dbReference type="ChEBI" id="CHEBI:58225"/>
        <dbReference type="ChEBI" id="CHEBI:58247"/>
        <dbReference type="EC" id="5.1.3.15"/>
    </reaction>
</comment>
<reference evidence="6 7" key="1">
    <citation type="journal article" date="2024" name="Nat. Commun.">
        <title>Phylogenomics reveals the evolutionary origins of lichenization in chlorophyte algae.</title>
        <authorList>
            <person name="Puginier C."/>
            <person name="Libourel C."/>
            <person name="Otte J."/>
            <person name="Skaloud P."/>
            <person name="Haon M."/>
            <person name="Grisel S."/>
            <person name="Petersen M."/>
            <person name="Berrin J.G."/>
            <person name="Delaux P.M."/>
            <person name="Dal Grande F."/>
            <person name="Keller J."/>
        </authorList>
    </citation>
    <scope>NUCLEOTIDE SEQUENCE [LARGE SCALE GENOMIC DNA]</scope>
    <source>
        <strain evidence="6 7">SAG 245.80</strain>
    </source>
</reference>
<dbReference type="Proteomes" id="UP001445335">
    <property type="component" value="Unassembled WGS sequence"/>
</dbReference>
<proteinExistence type="inferred from homology"/>
<dbReference type="EMBL" id="JALJOU010000097">
    <property type="protein sequence ID" value="KAK9821772.1"/>
    <property type="molecule type" value="Genomic_DNA"/>
</dbReference>
<dbReference type="CDD" id="cd09020">
    <property type="entry name" value="D-hex-6-P-epi_like"/>
    <property type="match status" value="1"/>
</dbReference>
<evidence type="ECO:0000256" key="4">
    <source>
        <dbReference type="ARBA" id="ARBA00023235"/>
    </source>
</evidence>
<evidence type="ECO:0000256" key="2">
    <source>
        <dbReference type="ARBA" id="ARBA00005866"/>
    </source>
</evidence>
<dbReference type="GO" id="GO:0005737">
    <property type="term" value="C:cytoplasm"/>
    <property type="evidence" value="ECO:0007669"/>
    <property type="project" value="TreeGrafter"/>
</dbReference>
<dbReference type="PANTHER" id="PTHR11122">
    <property type="entry name" value="APOSPORY-ASSOCIATED PROTEIN C-RELATED"/>
    <property type="match status" value="1"/>
</dbReference>
<keyword evidence="4" id="KW-0413">Isomerase</keyword>
<dbReference type="InterPro" id="IPR011013">
    <property type="entry name" value="Gal_mutarotase_sf_dom"/>
</dbReference>
<evidence type="ECO:0000313" key="6">
    <source>
        <dbReference type="EMBL" id="KAK9821772.1"/>
    </source>
</evidence>
<dbReference type="InterPro" id="IPR008183">
    <property type="entry name" value="Aldose_1/G6P_1-epimerase"/>
</dbReference>
<dbReference type="PANTHER" id="PTHR11122:SF39">
    <property type="entry name" value="GLUCOSE-6-PHOSPHATE 1-EPIMERASE"/>
    <property type="match status" value="1"/>
</dbReference>
<gene>
    <name evidence="6" type="ORF">WJX81_007300</name>
</gene>
<name>A0AAW1QJZ9_9CHLO</name>
<dbReference type="GO" id="GO:0030246">
    <property type="term" value="F:carbohydrate binding"/>
    <property type="evidence" value="ECO:0007669"/>
    <property type="project" value="InterPro"/>
</dbReference>
<evidence type="ECO:0000256" key="5">
    <source>
        <dbReference type="SAM" id="MobiDB-lite"/>
    </source>
</evidence>
<dbReference type="Pfam" id="PF01263">
    <property type="entry name" value="Aldose_epim"/>
    <property type="match status" value="1"/>
</dbReference>
<dbReference type="Gene3D" id="2.70.98.10">
    <property type="match status" value="1"/>
</dbReference>
<dbReference type="GO" id="GO:0047938">
    <property type="term" value="F:glucose-6-phosphate 1-epimerase activity"/>
    <property type="evidence" value="ECO:0007669"/>
    <property type="project" value="UniProtKB-EC"/>
</dbReference>
<dbReference type="EC" id="5.1.3.15" evidence="3"/>
<feature type="compositionally biased region" description="Low complexity" evidence="5">
    <location>
        <begin position="19"/>
        <end position="31"/>
    </location>
</feature>
<protein>
    <recommendedName>
        <fullName evidence="3">glucose-6-phosphate 1-epimerase</fullName>
        <ecNumber evidence="3">5.1.3.15</ecNumber>
    </recommendedName>
</protein>
<feature type="region of interest" description="Disordered" evidence="5">
    <location>
        <begin position="1"/>
        <end position="64"/>
    </location>
</feature>
<dbReference type="AlphaFoldDB" id="A0AAW1QJZ9"/>
<evidence type="ECO:0000256" key="1">
    <source>
        <dbReference type="ARBA" id="ARBA00001096"/>
    </source>
</evidence>
<dbReference type="InterPro" id="IPR014718">
    <property type="entry name" value="GH-type_carb-bd"/>
</dbReference>
<comment type="similarity">
    <text evidence="2">Belongs to the glucose-6-phosphate 1-epimerase family.</text>
</comment>
<comment type="caution">
    <text evidence="6">The sequence shown here is derived from an EMBL/GenBank/DDBJ whole genome shotgun (WGS) entry which is preliminary data.</text>
</comment>
<accession>A0AAW1QJZ9</accession>
<sequence>MHRHFAGRTAPVQPALQQAQRSAARPVALAADARRPLPSPVPSRAVAGQHAWAAGSRKRGSLHRTPAVATELSELASKFDIKDNVEVVEGNGGLTKVVLKHACGSQAEVYLFGGVITSWTQPSGDEVLYIRPDAKFDGVKPISGGVPHCFPQFGPGTMQQHGFARNLPWEIASTSADLQPDERDPTVELVLVDNEYTRAMWPHAFKAVFTVSLHGELLRTDLRVHNTGDEPFDFTAALHTYIEVLDIGVAKVRGLQGLRYLDKTQDATNPPEATEEREEVGFEGPVDSVYLGAKDYVELDVGTGAAVAIASSGWEDVVVWSPWTSMESCYKSFCCVENAKFGSPANVAPGGVWVATQEFAVIDLE</sequence>
<evidence type="ECO:0000256" key="3">
    <source>
        <dbReference type="ARBA" id="ARBA00012083"/>
    </source>
</evidence>
<dbReference type="GO" id="GO:0005975">
    <property type="term" value="P:carbohydrate metabolic process"/>
    <property type="evidence" value="ECO:0007669"/>
    <property type="project" value="InterPro"/>
</dbReference>
<evidence type="ECO:0000313" key="7">
    <source>
        <dbReference type="Proteomes" id="UP001445335"/>
    </source>
</evidence>